<name>A0A2K1JZU8_PHYPA</name>
<sequence length="155" mass="18064">MHRSHQMRPIRQSVARCSSAPAETTPSIFSHRCFWTDLRRTDPSLFQQHIMLLTKNTNRDLRNPHRSVLQPDWNTTSHGRSEKRSIYVSWNEFHCHNLHALEMCSDLKVFFKETAGFCVLMFFFTVVYVLLDSSVRCSVSGASRLELLTQCRPGF</sequence>
<protein>
    <submittedName>
        <fullName evidence="2 3">Uncharacterized protein</fullName>
    </submittedName>
</protein>
<dbReference type="Proteomes" id="UP000006727">
    <property type="component" value="Chromosome 10"/>
</dbReference>
<proteinExistence type="predicted"/>
<evidence type="ECO:0000313" key="3">
    <source>
        <dbReference type="EnsemblPlants" id="PAC:32901370.CDS.1"/>
    </source>
</evidence>
<reference evidence="2 4" key="1">
    <citation type="journal article" date="2008" name="Science">
        <title>The Physcomitrella genome reveals evolutionary insights into the conquest of land by plants.</title>
        <authorList>
            <person name="Rensing S."/>
            <person name="Lang D."/>
            <person name="Zimmer A."/>
            <person name="Terry A."/>
            <person name="Salamov A."/>
            <person name="Shapiro H."/>
            <person name="Nishiyama T."/>
            <person name="Perroud P.-F."/>
            <person name="Lindquist E."/>
            <person name="Kamisugi Y."/>
            <person name="Tanahashi T."/>
            <person name="Sakakibara K."/>
            <person name="Fujita T."/>
            <person name="Oishi K."/>
            <person name="Shin-I T."/>
            <person name="Kuroki Y."/>
            <person name="Toyoda A."/>
            <person name="Suzuki Y."/>
            <person name="Hashimoto A."/>
            <person name="Yamaguchi K."/>
            <person name="Sugano A."/>
            <person name="Kohara Y."/>
            <person name="Fujiyama A."/>
            <person name="Anterola A."/>
            <person name="Aoki S."/>
            <person name="Ashton N."/>
            <person name="Barbazuk W.B."/>
            <person name="Barker E."/>
            <person name="Bennetzen J."/>
            <person name="Bezanilla M."/>
            <person name="Blankenship R."/>
            <person name="Cho S.H."/>
            <person name="Dutcher S."/>
            <person name="Estelle M."/>
            <person name="Fawcett J.A."/>
            <person name="Gundlach H."/>
            <person name="Hanada K."/>
            <person name="Heyl A."/>
            <person name="Hicks K.A."/>
            <person name="Hugh J."/>
            <person name="Lohr M."/>
            <person name="Mayer K."/>
            <person name="Melkozernov A."/>
            <person name="Murata T."/>
            <person name="Nelson D."/>
            <person name="Pils B."/>
            <person name="Prigge M."/>
            <person name="Reiss B."/>
            <person name="Renner T."/>
            <person name="Rombauts S."/>
            <person name="Rushton P."/>
            <person name="Sanderfoot A."/>
            <person name="Schween G."/>
            <person name="Shiu S.-H."/>
            <person name="Stueber K."/>
            <person name="Theodoulou F.L."/>
            <person name="Tu H."/>
            <person name="Van de Peer Y."/>
            <person name="Verrier P.J."/>
            <person name="Waters E."/>
            <person name="Wood A."/>
            <person name="Yang L."/>
            <person name="Cove D."/>
            <person name="Cuming A."/>
            <person name="Hasebe M."/>
            <person name="Lucas S."/>
            <person name="Mishler D.B."/>
            <person name="Reski R."/>
            <person name="Grigoriev I."/>
            <person name="Quatrano R.S."/>
            <person name="Boore J.L."/>
        </authorList>
    </citation>
    <scope>NUCLEOTIDE SEQUENCE [LARGE SCALE GENOMIC DNA]</scope>
    <source>
        <strain evidence="3 4">cv. Gransden 2004</strain>
    </source>
</reference>
<feature type="transmembrane region" description="Helical" evidence="1">
    <location>
        <begin position="109"/>
        <end position="131"/>
    </location>
</feature>
<evidence type="ECO:0000313" key="2">
    <source>
        <dbReference type="EMBL" id="PNR47054.1"/>
    </source>
</evidence>
<organism evidence="2">
    <name type="scientific">Physcomitrium patens</name>
    <name type="common">Spreading-leaved earth moss</name>
    <name type="synonym">Physcomitrella patens</name>
    <dbReference type="NCBI Taxonomy" id="3218"/>
    <lineage>
        <taxon>Eukaryota</taxon>
        <taxon>Viridiplantae</taxon>
        <taxon>Streptophyta</taxon>
        <taxon>Embryophyta</taxon>
        <taxon>Bryophyta</taxon>
        <taxon>Bryophytina</taxon>
        <taxon>Bryopsida</taxon>
        <taxon>Funariidae</taxon>
        <taxon>Funariales</taxon>
        <taxon>Funariaceae</taxon>
        <taxon>Physcomitrium</taxon>
    </lineage>
</organism>
<keyword evidence="1" id="KW-0812">Transmembrane</keyword>
<dbReference type="AlphaFoldDB" id="A0A2K1JZU8"/>
<dbReference type="Gramene" id="Pp3c10_20731V3.1">
    <property type="protein sequence ID" value="PAC:32901370.CDS.1"/>
    <property type="gene ID" value="Pp3c10_20731"/>
</dbReference>
<gene>
    <name evidence="2" type="ORF">PHYPA_014174</name>
</gene>
<dbReference type="InParanoid" id="A0A2K1JZU8"/>
<dbReference type="EnsemblPlants" id="Pp3c10_20731V3.1">
    <property type="protein sequence ID" value="PAC:32901370.CDS.1"/>
    <property type="gene ID" value="Pp3c10_20731"/>
</dbReference>
<accession>A0A2K1JZU8</accession>
<reference evidence="3" key="3">
    <citation type="submission" date="2020-12" db="UniProtKB">
        <authorList>
            <consortium name="EnsemblPlants"/>
        </authorList>
    </citation>
    <scope>IDENTIFICATION</scope>
</reference>
<evidence type="ECO:0000256" key="1">
    <source>
        <dbReference type="SAM" id="Phobius"/>
    </source>
</evidence>
<keyword evidence="1" id="KW-0472">Membrane</keyword>
<dbReference type="EMBL" id="ABEU02000010">
    <property type="protein sequence ID" value="PNR47054.1"/>
    <property type="molecule type" value="Genomic_DNA"/>
</dbReference>
<keyword evidence="4" id="KW-1185">Reference proteome</keyword>
<reference evidence="2 4" key="2">
    <citation type="journal article" date="2018" name="Plant J.">
        <title>The Physcomitrella patens chromosome-scale assembly reveals moss genome structure and evolution.</title>
        <authorList>
            <person name="Lang D."/>
            <person name="Ullrich K.K."/>
            <person name="Murat F."/>
            <person name="Fuchs J."/>
            <person name="Jenkins J."/>
            <person name="Haas F.B."/>
            <person name="Piednoel M."/>
            <person name="Gundlach H."/>
            <person name="Van Bel M."/>
            <person name="Meyberg R."/>
            <person name="Vives C."/>
            <person name="Morata J."/>
            <person name="Symeonidi A."/>
            <person name="Hiss M."/>
            <person name="Muchero W."/>
            <person name="Kamisugi Y."/>
            <person name="Saleh O."/>
            <person name="Blanc G."/>
            <person name="Decker E.L."/>
            <person name="van Gessel N."/>
            <person name="Grimwood J."/>
            <person name="Hayes R.D."/>
            <person name="Graham S.W."/>
            <person name="Gunter L.E."/>
            <person name="McDaniel S.F."/>
            <person name="Hoernstein S.N.W."/>
            <person name="Larsson A."/>
            <person name="Li F.W."/>
            <person name="Perroud P.F."/>
            <person name="Phillips J."/>
            <person name="Ranjan P."/>
            <person name="Rokshar D.S."/>
            <person name="Rothfels C.J."/>
            <person name="Schneider L."/>
            <person name="Shu S."/>
            <person name="Stevenson D.W."/>
            <person name="Thummler F."/>
            <person name="Tillich M."/>
            <person name="Villarreal Aguilar J.C."/>
            <person name="Widiez T."/>
            <person name="Wong G.K."/>
            <person name="Wymore A."/>
            <person name="Zhang Y."/>
            <person name="Zimmer A.D."/>
            <person name="Quatrano R.S."/>
            <person name="Mayer K.F.X."/>
            <person name="Goodstein D."/>
            <person name="Casacuberta J.M."/>
            <person name="Vandepoele K."/>
            <person name="Reski R."/>
            <person name="Cuming A.C."/>
            <person name="Tuskan G.A."/>
            <person name="Maumus F."/>
            <person name="Salse J."/>
            <person name="Schmutz J."/>
            <person name="Rensing S.A."/>
        </authorList>
    </citation>
    <scope>NUCLEOTIDE SEQUENCE [LARGE SCALE GENOMIC DNA]</scope>
    <source>
        <strain evidence="3 4">cv. Gransden 2004</strain>
    </source>
</reference>
<keyword evidence="1" id="KW-1133">Transmembrane helix</keyword>
<evidence type="ECO:0000313" key="4">
    <source>
        <dbReference type="Proteomes" id="UP000006727"/>
    </source>
</evidence>